<proteinExistence type="predicted"/>
<protein>
    <submittedName>
        <fullName evidence="3">Uncharacterized protein</fullName>
    </submittedName>
</protein>
<evidence type="ECO:0000256" key="1">
    <source>
        <dbReference type="SAM" id="Phobius"/>
    </source>
</evidence>
<keyword evidence="1" id="KW-0472">Membrane</keyword>
<dbReference type="EMBL" id="HBIX01017190">
    <property type="protein sequence ID" value="CAE0719648.1"/>
    <property type="molecule type" value="Transcribed_RNA"/>
</dbReference>
<feature type="signal peptide" evidence="2">
    <location>
        <begin position="1"/>
        <end position="26"/>
    </location>
</feature>
<dbReference type="AlphaFoldDB" id="A0A7S4ALB5"/>
<accession>A0A7S4ALB5</accession>
<evidence type="ECO:0000256" key="2">
    <source>
        <dbReference type="SAM" id="SignalP"/>
    </source>
</evidence>
<reference evidence="3" key="1">
    <citation type="submission" date="2021-01" db="EMBL/GenBank/DDBJ databases">
        <authorList>
            <person name="Corre E."/>
            <person name="Pelletier E."/>
            <person name="Niang G."/>
            <person name="Scheremetjew M."/>
            <person name="Finn R."/>
            <person name="Kale V."/>
            <person name="Holt S."/>
            <person name="Cochrane G."/>
            <person name="Meng A."/>
            <person name="Brown T."/>
            <person name="Cohen L."/>
        </authorList>
    </citation>
    <scope>NUCLEOTIDE SEQUENCE</scope>
    <source>
        <strain evidence="3">10249 10 AB</strain>
    </source>
</reference>
<keyword evidence="2" id="KW-0732">Signal</keyword>
<gene>
    <name evidence="3" type="ORF">PAUS00366_LOCUS12402</name>
</gene>
<name>A0A7S4ALB5_9STRA</name>
<feature type="chain" id="PRO_5030852301" evidence="2">
    <location>
        <begin position="27"/>
        <end position="199"/>
    </location>
</feature>
<sequence>MLNAVEVLSASAALLAGVLWMEFTNANSNKKTITISPTHSLFLFFPLQRKPRDTTPPESKGYPSFAEKAQNFKLGGGKISGGAAGRTIEPVFVHPTLNTEPVPDFDYKEAGKLRTTPQSRSDYVYDDGLTVLERKQKGTIPAFLTGSARSKVVAEPVRDDIEEQEYPFGLTADRFQLLFISVFSLFALVGCLSGNISFD</sequence>
<organism evidence="3">
    <name type="scientific">Pseudo-nitzschia australis</name>
    <dbReference type="NCBI Taxonomy" id="44445"/>
    <lineage>
        <taxon>Eukaryota</taxon>
        <taxon>Sar</taxon>
        <taxon>Stramenopiles</taxon>
        <taxon>Ochrophyta</taxon>
        <taxon>Bacillariophyta</taxon>
        <taxon>Bacillariophyceae</taxon>
        <taxon>Bacillariophycidae</taxon>
        <taxon>Bacillariales</taxon>
        <taxon>Bacillariaceae</taxon>
        <taxon>Pseudo-nitzschia</taxon>
    </lineage>
</organism>
<evidence type="ECO:0000313" key="3">
    <source>
        <dbReference type="EMBL" id="CAE0719648.1"/>
    </source>
</evidence>
<keyword evidence="1" id="KW-0812">Transmembrane</keyword>
<feature type="transmembrane region" description="Helical" evidence="1">
    <location>
        <begin position="177"/>
        <end position="198"/>
    </location>
</feature>
<keyword evidence="1" id="KW-1133">Transmembrane helix</keyword>